<organism evidence="2 3">
    <name type="scientific">Neogobius melanostomus</name>
    <name type="common">round goby</name>
    <dbReference type="NCBI Taxonomy" id="47308"/>
    <lineage>
        <taxon>Eukaryota</taxon>
        <taxon>Metazoa</taxon>
        <taxon>Chordata</taxon>
        <taxon>Craniata</taxon>
        <taxon>Vertebrata</taxon>
        <taxon>Euteleostomi</taxon>
        <taxon>Actinopterygii</taxon>
        <taxon>Neopterygii</taxon>
        <taxon>Teleostei</taxon>
        <taxon>Neoteleostei</taxon>
        <taxon>Acanthomorphata</taxon>
        <taxon>Gobiaria</taxon>
        <taxon>Gobiiformes</taxon>
        <taxon>Gobioidei</taxon>
        <taxon>Gobiidae</taxon>
        <taxon>Benthophilinae</taxon>
        <taxon>Neogobiini</taxon>
        <taxon>Neogobius</taxon>
    </lineage>
</organism>
<evidence type="ECO:0008006" key="4">
    <source>
        <dbReference type="Google" id="ProtNLM"/>
    </source>
</evidence>
<dbReference type="AlphaFoldDB" id="A0A8C6T3D1"/>
<feature type="region of interest" description="Disordered" evidence="1">
    <location>
        <begin position="1"/>
        <end position="110"/>
    </location>
</feature>
<evidence type="ECO:0000313" key="2">
    <source>
        <dbReference type="Ensembl" id="ENSNMLP00000015744.1"/>
    </source>
</evidence>
<protein>
    <recommendedName>
        <fullName evidence="4">HAUS augmin-like complex subunit 8</fullName>
    </recommendedName>
</protein>
<feature type="compositionally biased region" description="Polar residues" evidence="1">
    <location>
        <begin position="1"/>
        <end position="20"/>
    </location>
</feature>
<reference evidence="2" key="2">
    <citation type="submission" date="2025-09" db="UniProtKB">
        <authorList>
            <consortium name="Ensembl"/>
        </authorList>
    </citation>
    <scope>IDENTIFICATION</scope>
</reference>
<accession>A0A8C6T3D1</accession>
<reference evidence="2" key="1">
    <citation type="submission" date="2025-08" db="UniProtKB">
        <authorList>
            <consortium name="Ensembl"/>
        </authorList>
    </citation>
    <scope>IDENTIFICATION</scope>
</reference>
<feature type="compositionally biased region" description="Polar residues" evidence="1">
    <location>
        <begin position="43"/>
        <end position="65"/>
    </location>
</feature>
<keyword evidence="3" id="KW-1185">Reference proteome</keyword>
<sequence>MASRRTSTVPKSLKTAFSETKSVKGGNVTNKANNSGNEKKSVKSSGTIVKSRYLQSAEKTVLSKSDSSHNESMAPPPRPASPKARPRPASPKPRPKVCTPPRLQSTFSDGHSLCPDFDISAIKGVPKPPKSLNQQHRTPFLDQQHQNLVSEEKTVLERIAEPDWNPEIDKTEIEQQTLLLAYLTAKMEHNTVKLRAEAETRILQAMEEEESMRLEVLEKKRQHDFKEKSRLLSELLDLQIASLTPVADAATQFTKEYKSFAAAVDTTRHELAVKNFYMDGEPQDFLDKAESCLKDSETLLQQCRHGNTEDNCTSLGCLKSMKTTSKDISQHLSGAFLELLELSSLIGQQTIHVQQASEEEQLGTARTQKLFCSKP</sequence>
<evidence type="ECO:0000313" key="3">
    <source>
        <dbReference type="Proteomes" id="UP000694523"/>
    </source>
</evidence>
<dbReference type="Proteomes" id="UP000694523">
    <property type="component" value="Unplaced"/>
</dbReference>
<dbReference type="Ensembl" id="ENSNMLT00000017698.1">
    <property type="protein sequence ID" value="ENSNMLP00000015744.1"/>
    <property type="gene ID" value="ENSNMLG00000010427.1"/>
</dbReference>
<evidence type="ECO:0000256" key="1">
    <source>
        <dbReference type="SAM" id="MobiDB-lite"/>
    </source>
</evidence>
<proteinExistence type="predicted"/>
<feature type="compositionally biased region" description="Polar residues" evidence="1">
    <location>
        <begin position="27"/>
        <end position="36"/>
    </location>
</feature>
<name>A0A8C6T3D1_9GOBI</name>